<keyword evidence="1" id="KW-1133">Transmembrane helix</keyword>
<organism evidence="2">
    <name type="scientific">marine sediment metagenome</name>
    <dbReference type="NCBI Taxonomy" id="412755"/>
    <lineage>
        <taxon>unclassified sequences</taxon>
        <taxon>metagenomes</taxon>
        <taxon>ecological metagenomes</taxon>
    </lineage>
</organism>
<dbReference type="EMBL" id="LAZR01000215">
    <property type="protein sequence ID" value="KKN81349.1"/>
    <property type="molecule type" value="Genomic_DNA"/>
</dbReference>
<keyword evidence="1" id="KW-0812">Transmembrane</keyword>
<evidence type="ECO:0000313" key="2">
    <source>
        <dbReference type="EMBL" id="KKN81349.1"/>
    </source>
</evidence>
<evidence type="ECO:0000256" key="1">
    <source>
        <dbReference type="SAM" id="Phobius"/>
    </source>
</evidence>
<comment type="caution">
    <text evidence="2">The sequence shown here is derived from an EMBL/GenBank/DDBJ whole genome shotgun (WGS) entry which is preliminary data.</text>
</comment>
<sequence>MKIAIRLALSAVFIYYIYAQTTSWMLAVVLAAMTVSMELRDFNMNVTRGVLMRVANNQKQIVDILAKDHGIDLHKQIDAELN</sequence>
<accession>A0A0F9TPW9</accession>
<feature type="transmembrane region" description="Helical" evidence="1">
    <location>
        <begin position="12"/>
        <end position="35"/>
    </location>
</feature>
<dbReference type="AlphaFoldDB" id="A0A0F9TPW9"/>
<gene>
    <name evidence="2" type="ORF">LCGC14_0319620</name>
</gene>
<proteinExistence type="predicted"/>
<keyword evidence="1" id="KW-0472">Membrane</keyword>
<name>A0A0F9TPW9_9ZZZZ</name>
<protein>
    <submittedName>
        <fullName evidence="2">Uncharacterized protein</fullName>
    </submittedName>
</protein>
<reference evidence="2" key="1">
    <citation type="journal article" date="2015" name="Nature">
        <title>Complex archaea that bridge the gap between prokaryotes and eukaryotes.</title>
        <authorList>
            <person name="Spang A."/>
            <person name="Saw J.H."/>
            <person name="Jorgensen S.L."/>
            <person name="Zaremba-Niedzwiedzka K."/>
            <person name="Martijn J."/>
            <person name="Lind A.E."/>
            <person name="van Eijk R."/>
            <person name="Schleper C."/>
            <person name="Guy L."/>
            <person name="Ettema T.J."/>
        </authorList>
    </citation>
    <scope>NUCLEOTIDE SEQUENCE</scope>
</reference>